<evidence type="ECO:0000313" key="6">
    <source>
        <dbReference type="EMBL" id="KGK97685.1"/>
    </source>
</evidence>
<accession>A0A099SXN0</accession>
<dbReference type="GO" id="GO:0008705">
    <property type="term" value="F:methionine synthase activity"/>
    <property type="evidence" value="ECO:0007669"/>
    <property type="project" value="TreeGrafter"/>
</dbReference>
<dbReference type="GO" id="GO:0050667">
    <property type="term" value="P:homocysteine metabolic process"/>
    <property type="evidence" value="ECO:0007669"/>
    <property type="project" value="TreeGrafter"/>
</dbReference>
<name>A0A099SXN0_METMT</name>
<keyword evidence="7" id="KW-1185">Reference proteome</keyword>
<proteinExistence type="inferred from homology"/>
<dbReference type="AlphaFoldDB" id="A0A099SXN0"/>
<dbReference type="GO" id="GO:0005829">
    <property type="term" value="C:cytosol"/>
    <property type="evidence" value="ECO:0007669"/>
    <property type="project" value="TreeGrafter"/>
</dbReference>
<evidence type="ECO:0000256" key="1">
    <source>
        <dbReference type="ARBA" id="ARBA00010854"/>
    </source>
</evidence>
<dbReference type="Pfam" id="PF02607">
    <property type="entry name" value="B12-binding_2"/>
    <property type="match status" value="1"/>
</dbReference>
<feature type="domain" description="B12-binding N-terminal" evidence="5">
    <location>
        <begin position="1"/>
        <end position="91"/>
    </location>
</feature>
<dbReference type="Pfam" id="PF02310">
    <property type="entry name" value="B12-binding"/>
    <property type="match status" value="1"/>
</dbReference>
<dbReference type="Gene3D" id="3.40.50.280">
    <property type="entry name" value="Cobalamin-binding domain"/>
    <property type="match status" value="1"/>
</dbReference>
<gene>
    <name evidence="6" type="ORF">LI82_07835</name>
</gene>
<evidence type="ECO:0000259" key="4">
    <source>
        <dbReference type="PROSITE" id="PS51332"/>
    </source>
</evidence>
<dbReference type="GO" id="GO:0046872">
    <property type="term" value="F:metal ion binding"/>
    <property type="evidence" value="ECO:0007669"/>
    <property type="project" value="UniProtKB-KW"/>
</dbReference>
<dbReference type="InterPro" id="IPR003759">
    <property type="entry name" value="Cbl-bd_cap"/>
</dbReference>
<dbReference type="GO" id="GO:0046653">
    <property type="term" value="P:tetrahydrofolate metabolic process"/>
    <property type="evidence" value="ECO:0007669"/>
    <property type="project" value="TreeGrafter"/>
</dbReference>
<dbReference type="InterPro" id="IPR036724">
    <property type="entry name" value="Cobalamin-bd_sf"/>
</dbReference>
<dbReference type="SUPFAM" id="SSF47644">
    <property type="entry name" value="Methionine synthase domain"/>
    <property type="match status" value="1"/>
</dbReference>
<dbReference type="InterPro" id="IPR006158">
    <property type="entry name" value="Cobalamin-bd"/>
</dbReference>
<dbReference type="InterPro" id="IPR050554">
    <property type="entry name" value="Met_Synthase/Corrinoid"/>
</dbReference>
<sequence>MLSKEELLGQAYESFVEIDENRVFEVIEKWFESGYDVKDLLEKFVEALTEIGRRFEEKEYFLAQLMNSASLLDKANDLIAERLAESGIKVESKGTVVIGTVRNDTHDLGKNIASSMLRIAGFNVIDLGKDLGPSEFVDAAIENEATIIAASSMTSTTMNNLREIIDLLKEKGIRDDVKVMVSGAPVTQEYADKIGADACVRTAKEAVDAAEILIRCHKE</sequence>
<dbReference type="PROSITE" id="PS51332">
    <property type="entry name" value="B12_BINDING"/>
    <property type="match status" value="1"/>
</dbReference>
<keyword evidence="2" id="KW-0479">Metal-binding</keyword>
<dbReference type="GO" id="GO:0031419">
    <property type="term" value="F:cobalamin binding"/>
    <property type="evidence" value="ECO:0007669"/>
    <property type="project" value="InterPro"/>
</dbReference>
<protein>
    <recommendedName>
        <fullName evidence="8">Cobalamin-binding protein</fullName>
    </recommendedName>
</protein>
<reference evidence="6 7" key="1">
    <citation type="submission" date="2014-09" db="EMBL/GenBank/DDBJ databases">
        <title>Draft genome sequence of an obligately methylotrophic methanogen, Methanococcoides methylutens, isolated from marine sediment.</title>
        <authorList>
            <person name="Guan Y."/>
            <person name="Ngugi D.K."/>
            <person name="Blom J."/>
            <person name="Ali S."/>
            <person name="Ferry J.G."/>
            <person name="Stingl U."/>
        </authorList>
    </citation>
    <scope>NUCLEOTIDE SEQUENCE [LARGE SCALE GENOMIC DNA]</scope>
    <source>
        <strain evidence="6 7">DSM 2657</strain>
    </source>
</reference>
<keyword evidence="3" id="KW-0170">Cobalt</keyword>
<organism evidence="6 7">
    <name type="scientific">Methanococcoides methylutens</name>
    <dbReference type="NCBI Taxonomy" id="2226"/>
    <lineage>
        <taxon>Archaea</taxon>
        <taxon>Methanobacteriati</taxon>
        <taxon>Methanobacteriota</taxon>
        <taxon>Stenosarchaea group</taxon>
        <taxon>Methanomicrobia</taxon>
        <taxon>Methanosarcinales</taxon>
        <taxon>Methanosarcinaceae</taxon>
        <taxon>Methanococcoides</taxon>
    </lineage>
</organism>
<comment type="caution">
    <text evidence="6">The sequence shown here is derived from an EMBL/GenBank/DDBJ whole genome shotgun (WGS) entry which is preliminary data.</text>
</comment>
<dbReference type="OrthoDB" id="134276at2157"/>
<feature type="domain" description="B12-binding" evidence="4">
    <location>
        <begin position="93"/>
        <end position="219"/>
    </location>
</feature>
<dbReference type="EMBL" id="JRHO01000014">
    <property type="protein sequence ID" value="KGK97685.1"/>
    <property type="molecule type" value="Genomic_DNA"/>
</dbReference>
<evidence type="ECO:0000259" key="5">
    <source>
        <dbReference type="PROSITE" id="PS51337"/>
    </source>
</evidence>
<comment type="similarity">
    <text evidence="1">Belongs to the methylamine corrinoid protein family.</text>
</comment>
<dbReference type="InterPro" id="IPR036594">
    <property type="entry name" value="Meth_synthase_dom"/>
</dbReference>
<evidence type="ECO:0000313" key="7">
    <source>
        <dbReference type="Proteomes" id="UP000029859"/>
    </source>
</evidence>
<dbReference type="RefSeq" id="WP_048194676.1">
    <property type="nucleotide sequence ID" value="NZ_CAAGSM010000005.1"/>
</dbReference>
<dbReference type="SUPFAM" id="SSF52242">
    <property type="entry name" value="Cobalamin (vitamin B12)-binding domain"/>
    <property type="match status" value="1"/>
</dbReference>
<evidence type="ECO:0008006" key="8">
    <source>
        <dbReference type="Google" id="ProtNLM"/>
    </source>
</evidence>
<evidence type="ECO:0000256" key="2">
    <source>
        <dbReference type="ARBA" id="ARBA00022723"/>
    </source>
</evidence>
<dbReference type="Proteomes" id="UP000029859">
    <property type="component" value="Unassembled WGS sequence"/>
</dbReference>
<dbReference type="Gene3D" id="1.10.1240.10">
    <property type="entry name" value="Methionine synthase domain"/>
    <property type="match status" value="1"/>
</dbReference>
<dbReference type="SMART" id="SM01018">
    <property type="entry name" value="B12-binding_2"/>
    <property type="match status" value="1"/>
</dbReference>
<dbReference type="FunFam" id="3.40.50.280:FF:000003">
    <property type="entry name" value="Dimethylamine methyltransferase corrinoid protein"/>
    <property type="match status" value="1"/>
</dbReference>
<dbReference type="PANTHER" id="PTHR45833:SF1">
    <property type="entry name" value="METHIONINE SYNTHASE"/>
    <property type="match status" value="1"/>
</dbReference>
<dbReference type="PANTHER" id="PTHR45833">
    <property type="entry name" value="METHIONINE SYNTHASE"/>
    <property type="match status" value="1"/>
</dbReference>
<dbReference type="PROSITE" id="PS51337">
    <property type="entry name" value="B12_BINDING_NTER"/>
    <property type="match status" value="1"/>
</dbReference>
<evidence type="ECO:0000256" key="3">
    <source>
        <dbReference type="ARBA" id="ARBA00023285"/>
    </source>
</evidence>